<dbReference type="PANTHER" id="PTHR11895:SF7">
    <property type="entry name" value="GLUTAMYL-TRNA(GLN) AMIDOTRANSFERASE SUBUNIT A, MITOCHONDRIAL"/>
    <property type="match status" value="1"/>
</dbReference>
<reference evidence="3 4" key="1">
    <citation type="submission" date="2023-07" db="EMBL/GenBank/DDBJ databases">
        <title>Genomic Encyclopedia of Type Strains, Phase IV (KMG-IV): sequencing the most valuable type-strain genomes for metagenomic binning, comparative biology and taxonomic classification.</title>
        <authorList>
            <person name="Goeker M."/>
        </authorList>
    </citation>
    <scope>NUCLEOTIDE SEQUENCE [LARGE SCALE GENOMIC DNA]</scope>
    <source>
        <strain evidence="3 4">DSM 16460</strain>
    </source>
</reference>
<proteinExistence type="inferred from homology"/>
<accession>A0ABT9VEL4</accession>
<dbReference type="EMBL" id="JAUSTQ010000004">
    <property type="protein sequence ID" value="MDQ0159415.1"/>
    <property type="molecule type" value="Genomic_DNA"/>
</dbReference>
<dbReference type="PANTHER" id="PTHR11895">
    <property type="entry name" value="TRANSAMIDASE"/>
    <property type="match status" value="1"/>
</dbReference>
<dbReference type="SUPFAM" id="SSF75304">
    <property type="entry name" value="Amidase signature (AS) enzymes"/>
    <property type="match status" value="1"/>
</dbReference>
<evidence type="ECO:0000313" key="4">
    <source>
        <dbReference type="Proteomes" id="UP001224359"/>
    </source>
</evidence>
<evidence type="ECO:0000259" key="2">
    <source>
        <dbReference type="Pfam" id="PF01425"/>
    </source>
</evidence>
<dbReference type="Gene3D" id="3.90.1300.10">
    <property type="entry name" value="Amidase signature (AS) domain"/>
    <property type="match status" value="1"/>
</dbReference>
<sequence>MKQDFSQYDGVGLKQLTDQGEASSYEIRAHFANKIKQLNPLLNAVVHDMTDLPAEAKDDAQSLLSGLPILIKDLNPVKGQPFTNGSKLLHDHIAPADDWFVQKYRHAGLHIQGKTNTPEFGFTPITEPTLFGPTRNPWDLTRSPSGSSGGAAAAVASGMAPFAHASDGGGSIRMPAAMNGLFGFKPSRGLSPIPPYINQISVNHAVTRSVRDSAALLDIIKGGTNQDLYPTLRSDESFSKSLQHKVKPLKIVVTPDWHGQVTIDQETNQAFEKAKRLLTNLGHEVEVIKPRFDFHDFTAQFMNVWIASGAVAIEHLGSLVGRKPSSDLLESVTYDLYQQGLKMSAFEYEESRVRMQLLSKSFADIFNQYDVLMMPVMNQSTFNTGDMVPETVAEMTDIMLHNCSFTQIANASGQPAMSVPIDWTQEGLPVGMQFQSALGQDHLLLQLAQQLETANPWFHQYVSLERSLNTMT</sequence>
<dbReference type="InterPro" id="IPR000120">
    <property type="entry name" value="Amidase"/>
</dbReference>
<comment type="similarity">
    <text evidence="1">Belongs to the amidase family.</text>
</comment>
<evidence type="ECO:0000313" key="3">
    <source>
        <dbReference type="EMBL" id="MDQ0159415.1"/>
    </source>
</evidence>
<dbReference type="EC" id="3.5.1.4" evidence="3"/>
<dbReference type="InterPro" id="IPR023631">
    <property type="entry name" value="Amidase_dom"/>
</dbReference>
<keyword evidence="4" id="KW-1185">Reference proteome</keyword>
<comment type="caution">
    <text evidence="3">The sequence shown here is derived from an EMBL/GenBank/DDBJ whole genome shotgun (WGS) entry which is preliminary data.</text>
</comment>
<keyword evidence="3" id="KW-0378">Hydrolase</keyword>
<protein>
    <submittedName>
        <fullName evidence="3">Amidase</fullName>
        <ecNumber evidence="3">3.5.1.4</ecNumber>
    </submittedName>
</protein>
<dbReference type="Pfam" id="PF01425">
    <property type="entry name" value="Amidase"/>
    <property type="match status" value="1"/>
</dbReference>
<gene>
    <name evidence="3" type="ORF">J2S77_001379</name>
</gene>
<organism evidence="3 4">
    <name type="scientific">Alkalibacillus salilacus</name>
    <dbReference type="NCBI Taxonomy" id="284582"/>
    <lineage>
        <taxon>Bacteria</taxon>
        <taxon>Bacillati</taxon>
        <taxon>Bacillota</taxon>
        <taxon>Bacilli</taxon>
        <taxon>Bacillales</taxon>
        <taxon>Bacillaceae</taxon>
        <taxon>Alkalibacillus</taxon>
    </lineage>
</organism>
<name>A0ABT9VEL4_9BACI</name>
<feature type="domain" description="Amidase" evidence="2">
    <location>
        <begin position="30"/>
        <end position="445"/>
    </location>
</feature>
<dbReference type="GO" id="GO:0004040">
    <property type="term" value="F:amidase activity"/>
    <property type="evidence" value="ECO:0007669"/>
    <property type="project" value="UniProtKB-EC"/>
</dbReference>
<dbReference type="InterPro" id="IPR036928">
    <property type="entry name" value="AS_sf"/>
</dbReference>
<evidence type="ECO:0000256" key="1">
    <source>
        <dbReference type="ARBA" id="ARBA00009199"/>
    </source>
</evidence>
<dbReference type="Proteomes" id="UP001224359">
    <property type="component" value="Unassembled WGS sequence"/>
</dbReference>
<dbReference type="RefSeq" id="WP_306975871.1">
    <property type="nucleotide sequence ID" value="NZ_JAUSTQ010000004.1"/>
</dbReference>